<reference evidence="3" key="1">
    <citation type="journal article" date="2019" name="Int. J. Syst. Evol. Microbiol.">
        <title>The Global Catalogue of Microorganisms (GCM) 10K type strain sequencing project: providing services to taxonomists for standard genome sequencing and annotation.</title>
        <authorList>
            <consortium name="The Broad Institute Genomics Platform"/>
            <consortium name="The Broad Institute Genome Sequencing Center for Infectious Disease"/>
            <person name="Wu L."/>
            <person name="Ma J."/>
        </authorList>
    </citation>
    <scope>NUCLEOTIDE SEQUENCE [LARGE SCALE GENOMIC DNA]</scope>
    <source>
        <strain evidence="3">CGMCC 4.7289</strain>
    </source>
</reference>
<evidence type="ECO:0000256" key="1">
    <source>
        <dbReference type="SAM" id="Phobius"/>
    </source>
</evidence>
<evidence type="ECO:0000313" key="3">
    <source>
        <dbReference type="Proteomes" id="UP001595816"/>
    </source>
</evidence>
<dbReference type="RefSeq" id="WP_253760555.1">
    <property type="nucleotide sequence ID" value="NZ_JAMZDZ010000001.1"/>
</dbReference>
<sequence length="209" mass="23153">MEIFVRFYRAATAIAILAAVVAQFQRAADAGNFFSFFTIQSNLIGAAVLLIGAARPAWNNLRWDLVRGAATSYLFTTGVVFALLLSDLTAQLGTTLPWVNTVVHQISPVVLFLDWLIQPPRHQILLPDAWSWLAYPIAWLGYTLIRGGIVGWYPYPFVDPRPDGWGHVVKACFAIAIGIIGFVFIVVWVGNSIRRLHTRLSPDSSRSGI</sequence>
<feature type="transmembrane region" description="Helical" evidence="1">
    <location>
        <begin position="98"/>
        <end position="117"/>
    </location>
</feature>
<feature type="transmembrane region" description="Helical" evidence="1">
    <location>
        <begin position="65"/>
        <end position="86"/>
    </location>
</feature>
<dbReference type="Proteomes" id="UP001595816">
    <property type="component" value="Unassembled WGS sequence"/>
</dbReference>
<evidence type="ECO:0000313" key="2">
    <source>
        <dbReference type="EMBL" id="MFC4136718.1"/>
    </source>
</evidence>
<proteinExistence type="predicted"/>
<dbReference type="NCBIfam" id="NF038065">
    <property type="entry name" value="Pr6Pr"/>
    <property type="match status" value="1"/>
</dbReference>
<feature type="transmembrane region" description="Helical" evidence="1">
    <location>
        <begin position="34"/>
        <end position="53"/>
    </location>
</feature>
<name>A0ABV8M2D3_9ACTN</name>
<keyword evidence="3" id="KW-1185">Reference proteome</keyword>
<keyword evidence="1" id="KW-0472">Membrane</keyword>
<accession>A0ABV8M2D3</accession>
<organism evidence="2 3">
    <name type="scientific">Hamadaea flava</name>
    <dbReference type="NCBI Taxonomy" id="1742688"/>
    <lineage>
        <taxon>Bacteria</taxon>
        <taxon>Bacillati</taxon>
        <taxon>Actinomycetota</taxon>
        <taxon>Actinomycetes</taxon>
        <taxon>Micromonosporales</taxon>
        <taxon>Micromonosporaceae</taxon>
        <taxon>Hamadaea</taxon>
    </lineage>
</organism>
<dbReference type="EMBL" id="JBHSAY010000033">
    <property type="protein sequence ID" value="MFC4136718.1"/>
    <property type="molecule type" value="Genomic_DNA"/>
</dbReference>
<dbReference type="InterPro" id="IPR049713">
    <property type="entry name" value="Pr6Pr-like"/>
</dbReference>
<protein>
    <submittedName>
        <fullName evidence="2">Pr6Pr family membrane protein</fullName>
    </submittedName>
</protein>
<keyword evidence="1" id="KW-1133">Transmembrane helix</keyword>
<gene>
    <name evidence="2" type="ORF">ACFOZ4_39445</name>
</gene>
<feature type="transmembrane region" description="Helical" evidence="1">
    <location>
        <begin position="129"/>
        <end position="155"/>
    </location>
</feature>
<comment type="caution">
    <text evidence="2">The sequence shown here is derived from an EMBL/GenBank/DDBJ whole genome shotgun (WGS) entry which is preliminary data.</text>
</comment>
<feature type="transmembrane region" description="Helical" evidence="1">
    <location>
        <begin position="167"/>
        <end position="189"/>
    </location>
</feature>
<keyword evidence="1" id="KW-0812">Transmembrane</keyword>